<evidence type="ECO:0000313" key="6">
    <source>
        <dbReference type="Proteomes" id="UP000230304"/>
    </source>
</evidence>
<dbReference type="Pfam" id="PF00294">
    <property type="entry name" value="PfkB"/>
    <property type="match status" value="1"/>
</dbReference>
<organism evidence="5 6">
    <name type="scientific">Candidatus Nealsonbacteria bacterium CG02_land_8_20_14_3_00_40_11</name>
    <dbReference type="NCBI Taxonomy" id="1974700"/>
    <lineage>
        <taxon>Bacteria</taxon>
        <taxon>Candidatus Nealsoniibacteriota</taxon>
    </lineage>
</organism>
<dbReference type="EMBL" id="PEUA01000013">
    <property type="protein sequence ID" value="PIV43383.1"/>
    <property type="molecule type" value="Genomic_DNA"/>
</dbReference>
<dbReference type="GO" id="GO:0016301">
    <property type="term" value="F:kinase activity"/>
    <property type="evidence" value="ECO:0007669"/>
    <property type="project" value="UniProtKB-KW"/>
</dbReference>
<dbReference type="Proteomes" id="UP000230304">
    <property type="component" value="Unassembled WGS sequence"/>
</dbReference>
<dbReference type="PRINTS" id="PR00990">
    <property type="entry name" value="RIBOKINASE"/>
</dbReference>
<keyword evidence="3" id="KW-0418">Kinase</keyword>
<protein>
    <recommendedName>
        <fullName evidence="4">Carbohydrate kinase PfkB domain-containing protein</fullName>
    </recommendedName>
</protein>
<evidence type="ECO:0000256" key="1">
    <source>
        <dbReference type="ARBA" id="ARBA00010688"/>
    </source>
</evidence>
<dbReference type="PANTHER" id="PTHR10584">
    <property type="entry name" value="SUGAR KINASE"/>
    <property type="match status" value="1"/>
</dbReference>
<dbReference type="PANTHER" id="PTHR10584:SF166">
    <property type="entry name" value="RIBOKINASE"/>
    <property type="match status" value="1"/>
</dbReference>
<accession>A0A2M7D8J4</accession>
<dbReference type="Gene3D" id="3.40.1190.20">
    <property type="match status" value="1"/>
</dbReference>
<dbReference type="InterPro" id="IPR011611">
    <property type="entry name" value="PfkB_dom"/>
</dbReference>
<dbReference type="AlphaFoldDB" id="A0A2M7D8J4"/>
<name>A0A2M7D8J4_9BACT</name>
<sequence length="335" mass="37144">MYDIITFGSAIRDIYLKSKKFLSLPGEKFVTGEGICLALGSKTEVEDILFFSGGGGTNTAVTFKNQGFKVAYCGMVGNDFFGNLIIEELKKLKIEAGFVRKTKIKPTNLSVFLVYPGKDRTILVYRGASDLLSKKDIPWAEIKKSRWFYLAPFSGKLALLTQELVDFAKKNKIKVAFNPGYNQLTLPQKILERILNKIDILILNREEASLLTKIPYRKEKEVFKKIDEMTKGIAIMTKGGEGAVVSDGEYLYRAASLKSKGVDGTGAGDAFGSGFVSGMIKKNDIVYAIQLAMANSSYAITKWGAKEGLLTKNQKWPKVKVIKEKCSYKGLCLQK</sequence>
<dbReference type="GO" id="GO:0006796">
    <property type="term" value="P:phosphate-containing compound metabolic process"/>
    <property type="evidence" value="ECO:0007669"/>
    <property type="project" value="UniProtKB-ARBA"/>
</dbReference>
<evidence type="ECO:0000256" key="3">
    <source>
        <dbReference type="ARBA" id="ARBA00022777"/>
    </source>
</evidence>
<comment type="similarity">
    <text evidence="1">Belongs to the carbohydrate kinase PfkB family.</text>
</comment>
<dbReference type="InterPro" id="IPR002173">
    <property type="entry name" value="Carboh/pur_kinase_PfkB_CS"/>
</dbReference>
<gene>
    <name evidence="5" type="ORF">COS26_00610</name>
</gene>
<proteinExistence type="inferred from homology"/>
<dbReference type="InterPro" id="IPR002139">
    <property type="entry name" value="Ribo/fructo_kinase"/>
</dbReference>
<reference evidence="6" key="1">
    <citation type="submission" date="2017-09" db="EMBL/GenBank/DDBJ databases">
        <title>Depth-based differentiation of microbial function through sediment-hosted aquifers and enrichment of novel symbionts in the deep terrestrial subsurface.</title>
        <authorList>
            <person name="Probst A.J."/>
            <person name="Ladd B."/>
            <person name="Jarett J.K."/>
            <person name="Geller-Mcgrath D.E."/>
            <person name="Sieber C.M.K."/>
            <person name="Emerson J.B."/>
            <person name="Anantharaman K."/>
            <person name="Thomas B.C."/>
            <person name="Malmstrom R."/>
            <person name="Stieglmeier M."/>
            <person name="Klingl A."/>
            <person name="Woyke T."/>
            <person name="Ryan C.M."/>
            <person name="Banfield J.F."/>
        </authorList>
    </citation>
    <scope>NUCLEOTIDE SEQUENCE [LARGE SCALE GENOMIC DNA]</scope>
</reference>
<dbReference type="InterPro" id="IPR029056">
    <property type="entry name" value="Ribokinase-like"/>
</dbReference>
<evidence type="ECO:0000259" key="4">
    <source>
        <dbReference type="Pfam" id="PF00294"/>
    </source>
</evidence>
<dbReference type="SUPFAM" id="SSF53613">
    <property type="entry name" value="Ribokinase-like"/>
    <property type="match status" value="1"/>
</dbReference>
<feature type="domain" description="Carbohydrate kinase PfkB" evidence="4">
    <location>
        <begin position="5"/>
        <end position="309"/>
    </location>
</feature>
<dbReference type="PROSITE" id="PS00583">
    <property type="entry name" value="PFKB_KINASES_1"/>
    <property type="match status" value="1"/>
</dbReference>
<evidence type="ECO:0000256" key="2">
    <source>
        <dbReference type="ARBA" id="ARBA00022679"/>
    </source>
</evidence>
<keyword evidence="2" id="KW-0808">Transferase</keyword>
<evidence type="ECO:0000313" key="5">
    <source>
        <dbReference type="EMBL" id="PIV43383.1"/>
    </source>
</evidence>
<comment type="caution">
    <text evidence="5">The sequence shown here is derived from an EMBL/GenBank/DDBJ whole genome shotgun (WGS) entry which is preliminary data.</text>
</comment>